<dbReference type="EMBL" id="CP053587">
    <property type="protein sequence ID" value="WNZ27236.1"/>
    <property type="molecule type" value="Genomic_DNA"/>
</dbReference>
<dbReference type="Gene3D" id="1.10.260.40">
    <property type="entry name" value="lambda repressor-like DNA-binding domains"/>
    <property type="match status" value="1"/>
</dbReference>
<sequence>MMNKQERNRNSIPASTDGLERIKAEMAKRGWRREDLVEQAQVSKATVDRFFAMKNVDASTVESIAEVLDLSMETIVDANVIAPPASYEFYIRRTEEEARCYAALQKPGAIVRVKGPQLMGKTLFLNEVLTKLSQRIDFRKVELDIDRQVLTNTEAFFKWLCVSVSIELDLPVKLDVYWLDELTPSQKITNYFQKYVLTEMANLNSSLLLVLDRVDHIFENLDIMDEFRALLRSWGDKVIKGSTASQKIWSHFRLVTVYSTDIYGLSSDIDYSPFTSIGTDVELSEFDNNQIEELARRYRLRWESNYTDELVKLVGGHPYLVDTAFLYIKHQKKETDKVLKRITETACTQIGIYTNHLLQITTALESCAELKSQFKEIVTVNEAMPIAAVDAFKLYSMGLIRLIDASENVAAPRCHLYQRYFYNYFKRQI</sequence>
<dbReference type="AlphaFoldDB" id="A0AA96WQM6"/>
<dbReference type="PROSITE" id="PS50943">
    <property type="entry name" value="HTH_CROC1"/>
    <property type="match status" value="1"/>
</dbReference>
<organism evidence="2">
    <name type="scientific">Leptolyngbya sp. NK1-12</name>
    <dbReference type="NCBI Taxonomy" id="2547451"/>
    <lineage>
        <taxon>Bacteria</taxon>
        <taxon>Bacillati</taxon>
        <taxon>Cyanobacteriota</taxon>
        <taxon>Cyanophyceae</taxon>
        <taxon>Leptolyngbyales</taxon>
        <taxon>Leptolyngbyaceae</taxon>
        <taxon>Leptolyngbya group</taxon>
        <taxon>Leptolyngbya</taxon>
    </lineage>
</organism>
<feature type="domain" description="HTH cro/C1-type" evidence="1">
    <location>
        <begin position="22"/>
        <end position="75"/>
    </location>
</feature>
<dbReference type="CDD" id="cd00093">
    <property type="entry name" value="HTH_XRE"/>
    <property type="match status" value="1"/>
</dbReference>
<dbReference type="InterPro" id="IPR001387">
    <property type="entry name" value="Cro/C1-type_HTH"/>
</dbReference>
<dbReference type="SMART" id="SM00530">
    <property type="entry name" value="HTH_XRE"/>
    <property type="match status" value="1"/>
</dbReference>
<dbReference type="Gene3D" id="3.40.50.300">
    <property type="entry name" value="P-loop containing nucleotide triphosphate hydrolases"/>
    <property type="match status" value="1"/>
</dbReference>
<reference evidence="2" key="1">
    <citation type="submission" date="2020-05" db="EMBL/GenBank/DDBJ databases">
        <authorList>
            <person name="Zhu T."/>
            <person name="Keshari N."/>
            <person name="Lu X."/>
        </authorList>
    </citation>
    <scope>NUCLEOTIDE SEQUENCE</scope>
    <source>
        <strain evidence="2">NK1-12</strain>
    </source>
</reference>
<dbReference type="Pfam" id="PF14516">
    <property type="entry name" value="AAA_35"/>
    <property type="match status" value="1"/>
</dbReference>
<name>A0AA96WQM6_9CYAN</name>
<dbReference type="GO" id="GO:0003677">
    <property type="term" value="F:DNA binding"/>
    <property type="evidence" value="ECO:0007669"/>
    <property type="project" value="InterPro"/>
</dbReference>
<dbReference type="SUPFAM" id="SSF52540">
    <property type="entry name" value="P-loop containing nucleoside triphosphate hydrolases"/>
    <property type="match status" value="1"/>
</dbReference>
<accession>A0AA96WQM6</accession>
<proteinExistence type="predicted"/>
<evidence type="ECO:0000313" key="2">
    <source>
        <dbReference type="EMBL" id="WNZ27236.1"/>
    </source>
</evidence>
<dbReference type="SUPFAM" id="SSF47413">
    <property type="entry name" value="lambda repressor-like DNA-binding domains"/>
    <property type="match status" value="1"/>
</dbReference>
<gene>
    <name evidence="2" type="ORF">HJG54_30530</name>
</gene>
<dbReference type="RefSeq" id="WP_316436881.1">
    <property type="nucleotide sequence ID" value="NZ_CP053587.1"/>
</dbReference>
<evidence type="ECO:0000259" key="1">
    <source>
        <dbReference type="PROSITE" id="PS50943"/>
    </source>
</evidence>
<dbReference type="InterPro" id="IPR027417">
    <property type="entry name" value="P-loop_NTPase"/>
</dbReference>
<dbReference type="InterPro" id="IPR010982">
    <property type="entry name" value="Lambda_DNA-bd_dom_sf"/>
</dbReference>
<protein>
    <submittedName>
        <fullName evidence="2">Helix-turn-helix domain-containing protein</fullName>
    </submittedName>
</protein>
<dbReference type="Pfam" id="PF13443">
    <property type="entry name" value="HTH_26"/>
    <property type="match status" value="1"/>
</dbReference>